<evidence type="ECO:0000313" key="14">
    <source>
        <dbReference type="EMBL" id="XBS54352.1"/>
    </source>
</evidence>
<evidence type="ECO:0000256" key="9">
    <source>
        <dbReference type="ARBA" id="ARBA00024867"/>
    </source>
</evidence>
<dbReference type="SMART" id="SM00448">
    <property type="entry name" value="REC"/>
    <property type="match status" value="1"/>
</dbReference>
<proteinExistence type="predicted"/>
<evidence type="ECO:0000256" key="6">
    <source>
        <dbReference type="ARBA" id="ARBA00023015"/>
    </source>
</evidence>
<evidence type="ECO:0000256" key="4">
    <source>
        <dbReference type="ARBA" id="ARBA00022553"/>
    </source>
</evidence>
<evidence type="ECO:0000259" key="13">
    <source>
        <dbReference type="PROSITE" id="PS50110"/>
    </source>
</evidence>
<dbReference type="SUPFAM" id="SSF52172">
    <property type="entry name" value="CheY-like"/>
    <property type="match status" value="1"/>
</dbReference>
<dbReference type="Pfam" id="PF00072">
    <property type="entry name" value="Response_reg"/>
    <property type="match status" value="1"/>
</dbReference>
<evidence type="ECO:0000256" key="5">
    <source>
        <dbReference type="ARBA" id="ARBA00023012"/>
    </source>
</evidence>
<dbReference type="InterPro" id="IPR011006">
    <property type="entry name" value="CheY-like_superfamily"/>
</dbReference>
<evidence type="ECO:0000256" key="7">
    <source>
        <dbReference type="ARBA" id="ARBA00023125"/>
    </source>
</evidence>
<keyword evidence="7" id="KW-0238">DNA-binding</keyword>
<sequence length="529" mass="60095">MLKVMIVDNETAIRKGLAHIIQWESLGCIVTAQAEDGVDALEQISRSQPDIVISDIRMPGMDGLDLAQEISKHYPWIKVIILTGFPDFEYAKRAISYQVVDFVLKPVSLENLTEAIEKAKKQVLSAATGLQLKKELASKNEQNLELQQEMFLRDLLRNSDISHLFLTNCLISLKLNLTSYYVLRLDVAPLEERDLSQHYLEQMKRILTDCISDYKIYFIPTDLFVCYGILIAPSAYPVADKCLETFHILSSFPQFLLYIGISLHQNNPLDLEKAAEQANQAVQFAKHSPEFPVVCINQVPPVPQTVMETIYHDLKALKTAVDYQNLEKAREILKRLFTGFYENRLPLDTVRSICVYIHQFCIGMVFQSDGETSMEGSHLSALKQLVASNSVASTEEIMMVFMEHLLRHAVPSDDAARIIHSVKSYIALHYGDDISLESLASMVHLSPNYLSRLFKKETGENLSIYIQDLRIEEAKTLLCTTSLKTYEVAERVGIPDPVYFSRIFKKKTGEKPKDYRGKADERCANNKLD</sequence>
<dbReference type="PROSITE" id="PS01124">
    <property type="entry name" value="HTH_ARAC_FAMILY_2"/>
    <property type="match status" value="1"/>
</dbReference>
<feature type="domain" description="Response regulatory" evidence="13">
    <location>
        <begin position="3"/>
        <end position="120"/>
    </location>
</feature>
<gene>
    <name evidence="14" type="ORF">ABFV83_00780</name>
</gene>
<dbReference type="GO" id="GO:0005737">
    <property type="term" value="C:cytoplasm"/>
    <property type="evidence" value="ECO:0007669"/>
    <property type="project" value="UniProtKB-SubCell"/>
</dbReference>
<dbReference type="PANTHER" id="PTHR42713:SF3">
    <property type="entry name" value="TRANSCRIPTIONAL REGULATORY PROTEIN HPTR"/>
    <property type="match status" value="1"/>
</dbReference>
<name>A0AAU7PPS0_9FIRM</name>
<dbReference type="SMART" id="SM00342">
    <property type="entry name" value="HTH_ARAC"/>
    <property type="match status" value="1"/>
</dbReference>
<keyword evidence="5" id="KW-0902">Two-component regulatory system</keyword>
<dbReference type="SUPFAM" id="SSF46689">
    <property type="entry name" value="Homeodomain-like"/>
    <property type="match status" value="2"/>
</dbReference>
<keyword evidence="4 10" id="KW-0597">Phosphoprotein</keyword>
<dbReference type="AlphaFoldDB" id="A0AAU7PPS0"/>
<dbReference type="GO" id="GO:0000160">
    <property type="term" value="P:phosphorelay signal transduction system"/>
    <property type="evidence" value="ECO:0007669"/>
    <property type="project" value="UniProtKB-KW"/>
</dbReference>
<evidence type="ECO:0000256" key="3">
    <source>
        <dbReference type="ARBA" id="ARBA00022490"/>
    </source>
</evidence>
<dbReference type="InterPro" id="IPR051552">
    <property type="entry name" value="HptR"/>
</dbReference>
<evidence type="ECO:0000256" key="11">
    <source>
        <dbReference type="SAM" id="MobiDB-lite"/>
    </source>
</evidence>
<dbReference type="Pfam" id="PF12833">
    <property type="entry name" value="HTH_18"/>
    <property type="match status" value="1"/>
</dbReference>
<organism evidence="14">
    <name type="scientific">Lacrimispora sp. BS-2</name>
    <dbReference type="NCBI Taxonomy" id="3151850"/>
    <lineage>
        <taxon>Bacteria</taxon>
        <taxon>Bacillati</taxon>
        <taxon>Bacillota</taxon>
        <taxon>Clostridia</taxon>
        <taxon>Lachnospirales</taxon>
        <taxon>Lachnospiraceae</taxon>
        <taxon>Lacrimispora</taxon>
    </lineage>
</organism>
<dbReference type="PROSITE" id="PS50110">
    <property type="entry name" value="RESPONSE_REGULATORY"/>
    <property type="match status" value="1"/>
</dbReference>
<dbReference type="Gene3D" id="3.40.50.2300">
    <property type="match status" value="1"/>
</dbReference>
<dbReference type="GO" id="GO:0003700">
    <property type="term" value="F:DNA-binding transcription factor activity"/>
    <property type="evidence" value="ECO:0007669"/>
    <property type="project" value="InterPro"/>
</dbReference>
<evidence type="ECO:0000256" key="1">
    <source>
        <dbReference type="ARBA" id="ARBA00004496"/>
    </source>
</evidence>
<reference evidence="14" key="1">
    <citation type="submission" date="2024-06" db="EMBL/GenBank/DDBJ databases">
        <title>Lacrimispora cavernae sp. nov., a novel anaerobe isolated from bat guano pile inside a cave.</title>
        <authorList>
            <person name="Miller S.L."/>
            <person name="Lu N."/>
            <person name="King J."/>
            <person name="Sankaranarayanan K."/>
            <person name="Lawson P.A."/>
        </authorList>
    </citation>
    <scope>NUCLEOTIDE SEQUENCE</scope>
    <source>
        <strain evidence="14">BS-2</strain>
    </source>
</reference>
<dbReference type="InterPro" id="IPR018060">
    <property type="entry name" value="HTH_AraC"/>
</dbReference>
<dbReference type="PANTHER" id="PTHR42713">
    <property type="entry name" value="HISTIDINE KINASE-RELATED"/>
    <property type="match status" value="1"/>
</dbReference>
<dbReference type="GO" id="GO:0043565">
    <property type="term" value="F:sequence-specific DNA binding"/>
    <property type="evidence" value="ECO:0007669"/>
    <property type="project" value="InterPro"/>
</dbReference>
<protein>
    <recommendedName>
        <fullName evidence="2">Stage 0 sporulation protein A homolog</fullName>
    </recommendedName>
</protein>
<comment type="function">
    <text evidence="9">May play the central regulatory role in sporulation. It may be an element of the effector pathway responsible for the activation of sporulation genes in response to nutritional stress. Spo0A may act in concert with spo0H (a sigma factor) to control the expression of some genes that are critical to the sporulation process.</text>
</comment>
<keyword evidence="6" id="KW-0805">Transcription regulation</keyword>
<evidence type="ECO:0000256" key="10">
    <source>
        <dbReference type="PROSITE-ProRule" id="PRU00169"/>
    </source>
</evidence>
<dbReference type="Gene3D" id="1.10.10.60">
    <property type="entry name" value="Homeodomain-like"/>
    <property type="match status" value="2"/>
</dbReference>
<accession>A0AAU7PPS0</accession>
<dbReference type="CDD" id="cd17536">
    <property type="entry name" value="REC_YesN-like"/>
    <property type="match status" value="1"/>
</dbReference>
<evidence type="ECO:0000256" key="8">
    <source>
        <dbReference type="ARBA" id="ARBA00023163"/>
    </source>
</evidence>
<dbReference type="InterPro" id="IPR009057">
    <property type="entry name" value="Homeodomain-like_sf"/>
</dbReference>
<keyword evidence="8" id="KW-0804">Transcription</keyword>
<feature type="domain" description="HTH araC/xylS-type" evidence="12">
    <location>
        <begin position="420"/>
        <end position="518"/>
    </location>
</feature>
<feature type="modified residue" description="4-aspartylphosphate" evidence="10">
    <location>
        <position position="55"/>
    </location>
</feature>
<keyword evidence="3" id="KW-0963">Cytoplasm</keyword>
<evidence type="ECO:0000259" key="12">
    <source>
        <dbReference type="PROSITE" id="PS01124"/>
    </source>
</evidence>
<feature type="region of interest" description="Disordered" evidence="11">
    <location>
        <begin position="509"/>
        <end position="529"/>
    </location>
</feature>
<dbReference type="InterPro" id="IPR001789">
    <property type="entry name" value="Sig_transdc_resp-reg_receiver"/>
</dbReference>
<dbReference type="EMBL" id="CP157940">
    <property type="protein sequence ID" value="XBS54352.1"/>
    <property type="molecule type" value="Genomic_DNA"/>
</dbReference>
<evidence type="ECO:0000256" key="2">
    <source>
        <dbReference type="ARBA" id="ARBA00018672"/>
    </source>
</evidence>
<dbReference type="RefSeq" id="WP_349946956.1">
    <property type="nucleotide sequence ID" value="NZ_CP157940.1"/>
</dbReference>
<comment type="subcellular location">
    <subcellularLocation>
        <location evidence="1">Cytoplasm</location>
    </subcellularLocation>
</comment>